<dbReference type="RefSeq" id="WP_091949775.1">
    <property type="nucleotide sequence ID" value="NZ_FOSV01000017.1"/>
</dbReference>
<dbReference type="PRINTS" id="PR00111">
    <property type="entry name" value="ABHYDROLASE"/>
</dbReference>
<dbReference type="STRING" id="414703.SAMN04488125_11792"/>
<evidence type="ECO:0000313" key="4">
    <source>
        <dbReference type="Proteomes" id="UP000198804"/>
    </source>
</evidence>
<dbReference type="EMBL" id="FOSV01000017">
    <property type="protein sequence ID" value="SFL54220.1"/>
    <property type="molecule type" value="Genomic_DNA"/>
</dbReference>
<sequence length="314" mass="33985">MNQGRRTLLLGAAAGALLPRGQASADPARDRTDAALLPPGGTRHFVAANGVRLHAVTAGSGPPVVLLHGWPQTWYAWRDTMERLSDRFTLIAPDLRGIGLSERTASGYEKRTLAADIAALIVQRAGGRARVVGHDMGGKVALALAYLHPECVERLVLVDCAVPGTESGDALNGGAWHYGFHMAPGFPEMLTRGRERDYIRAQIRTWSHRKDAVTEAAITEHARHYATSGGMTAGFNLYRTLPQDAELIASFGERKLDIPVLTIGGRYSVGNRLAAAMRPRATKLESVIAQESGHFVPEEEPTFFCDQVARFLSA</sequence>
<dbReference type="PANTHER" id="PTHR43329">
    <property type="entry name" value="EPOXIDE HYDROLASE"/>
    <property type="match status" value="1"/>
</dbReference>
<feature type="domain" description="AB hydrolase-1" evidence="2">
    <location>
        <begin position="62"/>
        <end position="211"/>
    </location>
</feature>
<dbReference type="Pfam" id="PF00561">
    <property type="entry name" value="Abhydrolase_1"/>
    <property type="match status" value="1"/>
</dbReference>
<keyword evidence="1" id="KW-0378">Hydrolase</keyword>
<dbReference type="InterPro" id="IPR000639">
    <property type="entry name" value="Epox_hydrolase-like"/>
</dbReference>
<gene>
    <name evidence="3" type="ORF">SAMN04488125_11792</name>
</gene>
<dbReference type="InterPro" id="IPR029058">
    <property type="entry name" value="AB_hydrolase_fold"/>
</dbReference>
<reference evidence="4" key="1">
    <citation type="submission" date="2016-10" db="EMBL/GenBank/DDBJ databases">
        <authorList>
            <person name="Varghese N."/>
            <person name="Submissions S."/>
        </authorList>
    </citation>
    <scope>NUCLEOTIDE SEQUENCE [LARGE SCALE GENOMIC DNA]</scope>
    <source>
        <strain evidence="4">CGMCC 1.6474</strain>
    </source>
</reference>
<dbReference type="Proteomes" id="UP000198804">
    <property type="component" value="Unassembled WGS sequence"/>
</dbReference>
<protein>
    <submittedName>
        <fullName evidence="3">Pimeloyl-ACP methyl ester carboxylesterase</fullName>
    </submittedName>
</protein>
<organism evidence="3 4">
    <name type="scientific">Methylorubrum salsuginis</name>
    <dbReference type="NCBI Taxonomy" id="414703"/>
    <lineage>
        <taxon>Bacteria</taxon>
        <taxon>Pseudomonadati</taxon>
        <taxon>Pseudomonadota</taxon>
        <taxon>Alphaproteobacteria</taxon>
        <taxon>Hyphomicrobiales</taxon>
        <taxon>Methylobacteriaceae</taxon>
        <taxon>Methylorubrum</taxon>
    </lineage>
</organism>
<dbReference type="SUPFAM" id="SSF53474">
    <property type="entry name" value="alpha/beta-Hydrolases"/>
    <property type="match status" value="1"/>
</dbReference>
<keyword evidence="4" id="KW-1185">Reference proteome</keyword>
<dbReference type="PRINTS" id="PR00412">
    <property type="entry name" value="EPOXHYDRLASE"/>
</dbReference>
<name>A0A1I4IIS0_9HYPH</name>
<dbReference type="InterPro" id="IPR000073">
    <property type="entry name" value="AB_hydrolase_1"/>
</dbReference>
<dbReference type="AlphaFoldDB" id="A0A1I4IIS0"/>
<evidence type="ECO:0000256" key="1">
    <source>
        <dbReference type="ARBA" id="ARBA00022801"/>
    </source>
</evidence>
<evidence type="ECO:0000259" key="2">
    <source>
        <dbReference type="Pfam" id="PF00561"/>
    </source>
</evidence>
<accession>A0A1I4IIS0</accession>
<dbReference type="Gene3D" id="3.40.50.1820">
    <property type="entry name" value="alpha/beta hydrolase"/>
    <property type="match status" value="1"/>
</dbReference>
<dbReference type="OrthoDB" id="9812774at2"/>
<proteinExistence type="predicted"/>
<dbReference type="GO" id="GO:0016787">
    <property type="term" value="F:hydrolase activity"/>
    <property type="evidence" value="ECO:0007669"/>
    <property type="project" value="UniProtKB-KW"/>
</dbReference>
<evidence type="ECO:0000313" key="3">
    <source>
        <dbReference type="EMBL" id="SFL54220.1"/>
    </source>
</evidence>